<accession>A0A8H6A6I0</accession>
<protein>
    <submittedName>
        <fullName evidence="1">Uncharacterized protein</fullName>
    </submittedName>
</protein>
<keyword evidence="2" id="KW-1185">Reference proteome</keyword>
<dbReference type="EMBL" id="SPNV01000094">
    <property type="protein sequence ID" value="KAF5861657.1"/>
    <property type="molecule type" value="Genomic_DNA"/>
</dbReference>
<proteinExistence type="predicted"/>
<comment type="caution">
    <text evidence="1">The sequence shown here is derived from an EMBL/GenBank/DDBJ whole genome shotgun (WGS) entry which is preliminary data.</text>
</comment>
<reference evidence="1 2" key="1">
    <citation type="submission" date="2019-04" db="EMBL/GenBank/DDBJ databases">
        <title>Aspergillus burnettii sp. nov., novel species from soil in southeast Queensland.</title>
        <authorList>
            <person name="Gilchrist C.L.M."/>
            <person name="Pitt J.I."/>
            <person name="Lange L."/>
            <person name="Lacey H.J."/>
            <person name="Vuong D."/>
            <person name="Midgley D.J."/>
            <person name="Greenfield P."/>
            <person name="Bradbury M."/>
            <person name="Lacey E."/>
            <person name="Busk P.K."/>
            <person name="Pilgaard B."/>
            <person name="Chooi Y.H."/>
            <person name="Piggott A.M."/>
        </authorList>
    </citation>
    <scope>NUCLEOTIDE SEQUENCE [LARGE SCALE GENOMIC DNA]</scope>
    <source>
        <strain evidence="1 2">FRR 5400</strain>
    </source>
</reference>
<evidence type="ECO:0000313" key="1">
    <source>
        <dbReference type="EMBL" id="KAF5861657.1"/>
    </source>
</evidence>
<gene>
    <name evidence="1" type="ORF">ETB97_012744</name>
</gene>
<dbReference type="AlphaFoldDB" id="A0A8H6A6I0"/>
<organism evidence="1 2">
    <name type="scientific">Petromyces alliaceus</name>
    <name type="common">Aspergillus alliaceus</name>
    <dbReference type="NCBI Taxonomy" id="209559"/>
    <lineage>
        <taxon>Eukaryota</taxon>
        <taxon>Fungi</taxon>
        <taxon>Dikarya</taxon>
        <taxon>Ascomycota</taxon>
        <taxon>Pezizomycotina</taxon>
        <taxon>Eurotiomycetes</taxon>
        <taxon>Eurotiomycetidae</taxon>
        <taxon>Eurotiales</taxon>
        <taxon>Aspergillaceae</taxon>
        <taxon>Aspergillus</taxon>
        <taxon>Aspergillus subgen. Circumdati</taxon>
    </lineage>
</organism>
<name>A0A8H6A6I0_PETAA</name>
<sequence length="109" mass="12556">MSLDVSRLFFFLIALKMKTTWHLRPGDIISSFPYSFEAFRARRVIGHQWYADPCLTSADNFSKRSLHPLSSGTCKTWRVTVLRKSPVWPEIHAGTQGDKARRDLPEFTA</sequence>
<evidence type="ECO:0000313" key="2">
    <source>
        <dbReference type="Proteomes" id="UP000541154"/>
    </source>
</evidence>
<dbReference type="Proteomes" id="UP000541154">
    <property type="component" value="Unassembled WGS sequence"/>
</dbReference>